<evidence type="ECO:0000256" key="10">
    <source>
        <dbReference type="ARBA" id="ARBA00066503"/>
    </source>
</evidence>
<dbReference type="EC" id="2.4.99.17" evidence="10 13"/>
<dbReference type="InterPro" id="IPR003699">
    <property type="entry name" value="QueA"/>
</dbReference>
<keyword evidence="7 13" id="KW-0671">Queuosine biosynthesis</keyword>
<dbReference type="GO" id="GO:0051075">
    <property type="term" value="F:S-adenosylmethionine:tRNA ribosyltransferase-isomerase activity"/>
    <property type="evidence" value="ECO:0007669"/>
    <property type="project" value="UniProtKB-EC"/>
</dbReference>
<comment type="subunit">
    <text evidence="3 13">Monomer.</text>
</comment>
<comment type="catalytic activity">
    <reaction evidence="8 13">
        <text>7-aminomethyl-7-carbaguanosine(34) in tRNA + S-adenosyl-L-methionine = epoxyqueuosine(34) in tRNA + adenine + L-methionine + 2 H(+)</text>
        <dbReference type="Rhea" id="RHEA:32155"/>
        <dbReference type="Rhea" id="RHEA-COMP:10342"/>
        <dbReference type="Rhea" id="RHEA-COMP:18582"/>
        <dbReference type="ChEBI" id="CHEBI:15378"/>
        <dbReference type="ChEBI" id="CHEBI:16708"/>
        <dbReference type="ChEBI" id="CHEBI:57844"/>
        <dbReference type="ChEBI" id="CHEBI:59789"/>
        <dbReference type="ChEBI" id="CHEBI:82833"/>
        <dbReference type="ChEBI" id="CHEBI:194443"/>
        <dbReference type="EC" id="2.4.99.17"/>
    </reaction>
</comment>
<evidence type="ECO:0000256" key="11">
    <source>
        <dbReference type="ARBA" id="ARBA00069325"/>
    </source>
</evidence>
<dbReference type="GO" id="GO:0005737">
    <property type="term" value="C:cytoplasm"/>
    <property type="evidence" value="ECO:0007669"/>
    <property type="project" value="UniProtKB-SubCell"/>
</dbReference>
<evidence type="ECO:0000256" key="1">
    <source>
        <dbReference type="ARBA" id="ARBA00004496"/>
    </source>
</evidence>
<dbReference type="HAMAP" id="MF_00113">
    <property type="entry name" value="QueA"/>
    <property type="match status" value="1"/>
</dbReference>
<dbReference type="NCBIfam" id="TIGR00113">
    <property type="entry name" value="queA"/>
    <property type="match status" value="1"/>
</dbReference>
<dbReference type="Pfam" id="PF02547">
    <property type="entry name" value="Queuosine_synth"/>
    <property type="match status" value="1"/>
</dbReference>
<dbReference type="UniPathway" id="UPA00392"/>
<comment type="function">
    <text evidence="13">Transfers and isomerizes the ribose moiety from AdoMet to the 7-aminomethyl group of 7-deazaguanine (preQ1-tRNA) to give epoxyqueuosine (oQ-tRNA).</text>
</comment>
<keyword evidence="6 13" id="KW-0949">S-adenosyl-L-methionine</keyword>
<comment type="similarity">
    <text evidence="9 13">Belongs to the QueA family.</text>
</comment>
<dbReference type="NCBIfam" id="NF001140">
    <property type="entry name" value="PRK00147.1"/>
    <property type="match status" value="1"/>
</dbReference>
<gene>
    <name evidence="13" type="primary">queA</name>
    <name evidence="14" type="ORF">CEN46_17175</name>
</gene>
<dbReference type="Proteomes" id="UP000235081">
    <property type="component" value="Unassembled WGS sequence"/>
</dbReference>
<evidence type="ECO:0000256" key="13">
    <source>
        <dbReference type="HAMAP-Rule" id="MF_00113"/>
    </source>
</evidence>
<evidence type="ECO:0000256" key="9">
    <source>
        <dbReference type="ARBA" id="ARBA00061210"/>
    </source>
</evidence>
<dbReference type="RefSeq" id="WP_102182489.1">
    <property type="nucleotide sequence ID" value="NZ_NMQE01000540.1"/>
</dbReference>
<dbReference type="PANTHER" id="PTHR30307:SF0">
    <property type="entry name" value="S-ADENOSYLMETHIONINE:TRNA RIBOSYLTRANSFERASE-ISOMERASE"/>
    <property type="match status" value="1"/>
</dbReference>
<evidence type="ECO:0000313" key="14">
    <source>
        <dbReference type="EMBL" id="PMB20115.1"/>
    </source>
</evidence>
<keyword evidence="4 13" id="KW-0963">Cytoplasm</keyword>
<protein>
    <recommendedName>
        <fullName evidence="11 13">S-adenosylmethionine:tRNA ribosyltransferase-isomerase</fullName>
        <ecNumber evidence="10 13">2.4.99.17</ecNumber>
    </recommendedName>
    <alternativeName>
        <fullName evidence="12 13">Queuosine biosynthesis protein QueA</fullName>
    </alternativeName>
</protein>
<proteinExistence type="inferred from homology"/>
<name>A0A2N6LBM9_9CYAN</name>
<keyword evidence="5 13" id="KW-0808">Transferase</keyword>
<comment type="subcellular location">
    <subcellularLocation>
        <location evidence="1 13">Cytoplasm</location>
    </subcellularLocation>
</comment>
<dbReference type="InterPro" id="IPR042118">
    <property type="entry name" value="QueA_dom1"/>
</dbReference>
<comment type="pathway">
    <text evidence="2 13">tRNA modification; tRNA-queuosine biosynthesis.</text>
</comment>
<dbReference type="EMBL" id="NMQE01000540">
    <property type="protein sequence ID" value="PMB20115.1"/>
    <property type="molecule type" value="Genomic_DNA"/>
</dbReference>
<evidence type="ECO:0000256" key="2">
    <source>
        <dbReference type="ARBA" id="ARBA00004691"/>
    </source>
</evidence>
<evidence type="ECO:0000256" key="4">
    <source>
        <dbReference type="ARBA" id="ARBA00022490"/>
    </source>
</evidence>
<dbReference type="AlphaFoldDB" id="A0A2N6LBM9"/>
<accession>A0A2N6LBM9</accession>
<dbReference type="PANTHER" id="PTHR30307">
    <property type="entry name" value="S-ADENOSYLMETHIONINE:TRNA RIBOSYLTRANSFERASE-ISOMERASE"/>
    <property type="match status" value="1"/>
</dbReference>
<dbReference type="InterPro" id="IPR036100">
    <property type="entry name" value="QueA_sf"/>
</dbReference>
<comment type="caution">
    <text evidence="14">The sequence shown here is derived from an EMBL/GenBank/DDBJ whole genome shotgun (WGS) entry which is preliminary data.</text>
</comment>
<dbReference type="FunFam" id="3.40.1780.10:FF:000001">
    <property type="entry name" value="S-adenosylmethionine:tRNA ribosyltransferase-isomerase"/>
    <property type="match status" value="1"/>
</dbReference>
<sequence>MQEQLAKTNSHLTSKQKIENSELDLSLAGYDYELPTELIAQNPAFPRDSSRLLVVSSANVDKDDTLQHRIFRDLPEILRPGDLLVMNNTRVIPARLYGEKLTGAEVEVLLLEERQHNCWLALVKPGKRFKHGSKIVFTAKGKTDEEMGKLGDGEIGRWGEKFHPTTPPPHLPITEAPSPHHLLTATVLETDAATGGRLLQFDLPEGVSLLQLLEVFGEVPLPPYITNTEAQSEQYQTVYAQNPGAVAAPTAGLHFTPELLEKLRQQNINQAFVTLHVGVGTFRPVEVENVTTHTMHEEWIEVPPSTVEQIRATKAAGGRIIAVGTTVVRALEGAATTGELQPFCGKTNLFIYPGYQWRVVEGMITNFHLPRSSLLMLVSALIGRQRLLNIYQEAIASRYRFYSFGDAMLILPEARI</sequence>
<dbReference type="SUPFAM" id="SSF111337">
    <property type="entry name" value="QueA-like"/>
    <property type="match status" value="1"/>
</dbReference>
<evidence type="ECO:0000256" key="5">
    <source>
        <dbReference type="ARBA" id="ARBA00022679"/>
    </source>
</evidence>
<dbReference type="Gene3D" id="3.40.1780.10">
    <property type="entry name" value="QueA-like"/>
    <property type="match status" value="2"/>
</dbReference>
<evidence type="ECO:0000256" key="6">
    <source>
        <dbReference type="ARBA" id="ARBA00022691"/>
    </source>
</evidence>
<evidence type="ECO:0000256" key="7">
    <source>
        <dbReference type="ARBA" id="ARBA00022785"/>
    </source>
</evidence>
<organism evidence="14 15">
    <name type="scientific">Fischerella thermalis CCMEE 5318</name>
    <dbReference type="NCBI Taxonomy" id="2019666"/>
    <lineage>
        <taxon>Bacteria</taxon>
        <taxon>Bacillati</taxon>
        <taxon>Cyanobacteriota</taxon>
        <taxon>Cyanophyceae</taxon>
        <taxon>Nostocales</taxon>
        <taxon>Hapalosiphonaceae</taxon>
        <taxon>Fischerella</taxon>
    </lineage>
</organism>
<evidence type="ECO:0000313" key="15">
    <source>
        <dbReference type="Proteomes" id="UP000235081"/>
    </source>
</evidence>
<reference evidence="14 15" key="1">
    <citation type="submission" date="2017-07" db="EMBL/GenBank/DDBJ databases">
        <title>Genomes of Fischerella (Mastigocladus) sp. strains.</title>
        <authorList>
            <person name="Miller S.R."/>
        </authorList>
    </citation>
    <scope>NUCLEOTIDE SEQUENCE [LARGE SCALE GENOMIC DNA]</scope>
    <source>
        <strain evidence="14 15">CCMEE 5318</strain>
    </source>
</reference>
<evidence type="ECO:0000256" key="12">
    <source>
        <dbReference type="ARBA" id="ARBA00076160"/>
    </source>
</evidence>
<dbReference type="GO" id="GO:0008616">
    <property type="term" value="P:tRNA queuosine(34) biosynthetic process"/>
    <property type="evidence" value="ECO:0007669"/>
    <property type="project" value="UniProtKB-UniRule"/>
</dbReference>
<evidence type="ECO:0000256" key="8">
    <source>
        <dbReference type="ARBA" id="ARBA00052751"/>
    </source>
</evidence>
<keyword evidence="14" id="KW-0413">Isomerase</keyword>
<evidence type="ECO:0000256" key="3">
    <source>
        <dbReference type="ARBA" id="ARBA00011245"/>
    </source>
</evidence>